<organism evidence="2 3">
    <name type="scientific">Kaistella haifensis DSM 19056</name>
    <dbReference type="NCBI Taxonomy" id="1450526"/>
    <lineage>
        <taxon>Bacteria</taxon>
        <taxon>Pseudomonadati</taxon>
        <taxon>Bacteroidota</taxon>
        <taxon>Flavobacteriia</taxon>
        <taxon>Flavobacteriales</taxon>
        <taxon>Weeksellaceae</taxon>
        <taxon>Chryseobacterium group</taxon>
        <taxon>Kaistella</taxon>
    </lineage>
</organism>
<dbReference type="RefSeq" id="WP_031504050.1">
    <property type="nucleotide sequence ID" value="NZ_JASZ02000050.1"/>
</dbReference>
<reference evidence="2 3" key="2">
    <citation type="submission" date="2017-05" db="EMBL/GenBank/DDBJ databases">
        <title>Genome of Chryseobacterium haifense.</title>
        <authorList>
            <person name="Newman J.D."/>
        </authorList>
    </citation>
    <scope>NUCLEOTIDE SEQUENCE [LARGE SCALE GENOMIC DNA]</scope>
    <source>
        <strain evidence="2 3">DSM 19056</strain>
    </source>
</reference>
<evidence type="ECO:0000313" key="3">
    <source>
        <dbReference type="Proteomes" id="UP000197587"/>
    </source>
</evidence>
<reference evidence="2 3" key="1">
    <citation type="submission" date="2014-01" db="EMBL/GenBank/DDBJ databases">
        <authorList>
            <consortium name="Genome Consortium for Active Teaching"/>
            <person name="Sontag T.C."/>
            <person name="Newman J.D."/>
        </authorList>
    </citation>
    <scope>NUCLEOTIDE SEQUENCE [LARGE SCALE GENOMIC DNA]</scope>
    <source>
        <strain evidence="2 3">DSM 19056</strain>
    </source>
</reference>
<sequence>MNSKKLFSVLAIGAVMFAQAQSQQDVKAIKAMTGCYEVSFNFAETFAHQKNYEKKKNYRSGALEWITVAEESPKKIELQHILIVNPQGAGKDAIVKHWRQDWLYENTDLHTFNKDSHWKFTKLDPASVKGQWTQIVYQVDDAPRYSGNGTWIHTDGRTYWESSADAPLPRREQTTRKDYNVMVRGNHQEIYDWGWIHDQDNKKVVRKDGAKDETIVEEKGREYYTKVEDGKCIVAQNYWNEYAPLWSTVRQAWDEELAKKKDLNVLPNVEDIYLYKDLMDLTPKQTKEAKELVQKYIVNK</sequence>
<evidence type="ECO:0000256" key="1">
    <source>
        <dbReference type="SAM" id="SignalP"/>
    </source>
</evidence>
<dbReference type="Pfam" id="PF20311">
    <property type="entry name" value="DUF6607"/>
    <property type="match status" value="1"/>
</dbReference>
<protein>
    <submittedName>
        <fullName evidence="2">Uncharacterized protein</fullName>
    </submittedName>
</protein>
<evidence type="ECO:0000313" key="2">
    <source>
        <dbReference type="EMBL" id="OWK97037.1"/>
    </source>
</evidence>
<accession>A0A246B6N7</accession>
<proteinExistence type="predicted"/>
<comment type="caution">
    <text evidence="2">The sequence shown here is derived from an EMBL/GenBank/DDBJ whole genome shotgun (WGS) entry which is preliminary data.</text>
</comment>
<feature type="chain" id="PRO_5011249138" evidence="1">
    <location>
        <begin position="21"/>
        <end position="300"/>
    </location>
</feature>
<keyword evidence="3" id="KW-1185">Reference proteome</keyword>
<dbReference type="Proteomes" id="UP000197587">
    <property type="component" value="Unassembled WGS sequence"/>
</dbReference>
<dbReference type="InterPro" id="IPR046715">
    <property type="entry name" value="DUF6607"/>
</dbReference>
<keyword evidence="1" id="KW-0732">Signal</keyword>
<dbReference type="AlphaFoldDB" id="A0A246B6N7"/>
<gene>
    <name evidence="2" type="ORF">AP75_13360</name>
</gene>
<feature type="signal peptide" evidence="1">
    <location>
        <begin position="1"/>
        <end position="20"/>
    </location>
</feature>
<dbReference type="EMBL" id="JASZ02000050">
    <property type="protein sequence ID" value="OWK97037.1"/>
    <property type="molecule type" value="Genomic_DNA"/>
</dbReference>
<name>A0A246B6N7_9FLAO</name>